<evidence type="ECO:0000256" key="19">
    <source>
        <dbReference type="ARBA" id="ARBA00048988"/>
    </source>
</evidence>
<evidence type="ECO:0000256" key="18">
    <source>
        <dbReference type="ARBA" id="ARBA00034617"/>
    </source>
</evidence>
<feature type="region of interest" description="Disordered" evidence="22">
    <location>
        <begin position="1143"/>
        <end position="1180"/>
    </location>
</feature>
<evidence type="ECO:0000256" key="13">
    <source>
        <dbReference type="ARBA" id="ARBA00022898"/>
    </source>
</evidence>
<protein>
    <submittedName>
        <fullName evidence="25">Uncharacterized protein</fullName>
    </submittedName>
</protein>
<keyword evidence="8 21" id="KW-0547">Nucleotide-binding</keyword>
<keyword evidence="16" id="KW-0413">Isomerase</keyword>
<dbReference type="InterPro" id="IPR014016">
    <property type="entry name" value="UvrD-like_ATP-bd"/>
</dbReference>
<feature type="compositionally biased region" description="Pro residues" evidence="22">
    <location>
        <begin position="1070"/>
        <end position="1085"/>
    </location>
</feature>
<keyword evidence="9" id="KW-0227">DNA damage</keyword>
<evidence type="ECO:0000256" key="20">
    <source>
        <dbReference type="ARBA" id="ARBA00049406"/>
    </source>
</evidence>
<reference evidence="26" key="1">
    <citation type="submission" date="2014-06" db="EMBL/GenBank/DDBJ databases">
        <authorList>
            <person name="Berkman P.J."/>
        </authorList>
    </citation>
    <scope>NUCLEOTIDE SEQUENCE [LARGE SCALE GENOMIC DNA]</scope>
</reference>
<dbReference type="PROSITE" id="PS51198">
    <property type="entry name" value="UVRD_HELICASE_ATP_BIND"/>
    <property type="match status" value="1"/>
</dbReference>
<dbReference type="GO" id="GO:0006094">
    <property type="term" value="P:gluconeogenesis"/>
    <property type="evidence" value="ECO:0007669"/>
    <property type="project" value="UniProtKB-KW"/>
</dbReference>
<feature type="domain" description="UvrD-like helicase ATP-binding" evidence="23">
    <location>
        <begin position="46"/>
        <end position="348"/>
    </location>
</feature>
<dbReference type="Pfam" id="PF13361">
    <property type="entry name" value="UvrD_C"/>
    <property type="match status" value="2"/>
</dbReference>
<keyword evidence="11 21" id="KW-0347">Helicase</keyword>
<comment type="catalytic activity">
    <reaction evidence="19">
        <text>ATP + H2O = ADP + phosphate + H(+)</text>
        <dbReference type="Rhea" id="RHEA:13065"/>
        <dbReference type="ChEBI" id="CHEBI:15377"/>
        <dbReference type="ChEBI" id="CHEBI:15378"/>
        <dbReference type="ChEBI" id="CHEBI:30616"/>
        <dbReference type="ChEBI" id="CHEBI:43474"/>
        <dbReference type="ChEBI" id="CHEBI:456216"/>
        <dbReference type="EC" id="5.6.2.4"/>
    </reaction>
</comment>
<dbReference type="EMBL" id="CCFA01003617">
    <property type="protein sequence ID" value="CDS01190.1"/>
    <property type="molecule type" value="Genomic_DNA"/>
</dbReference>
<feature type="compositionally biased region" description="Gly residues" evidence="22">
    <location>
        <begin position="1035"/>
        <end position="1048"/>
    </location>
</feature>
<comment type="cofactor">
    <cofactor evidence="1">
        <name>pyridoxal 5'-phosphate</name>
        <dbReference type="ChEBI" id="CHEBI:597326"/>
    </cofactor>
</comment>
<feature type="compositionally biased region" description="Acidic residues" evidence="22">
    <location>
        <begin position="625"/>
        <end position="634"/>
    </location>
</feature>
<evidence type="ECO:0000256" key="15">
    <source>
        <dbReference type="ARBA" id="ARBA00023204"/>
    </source>
</evidence>
<feature type="region of interest" description="Disordered" evidence="22">
    <location>
        <begin position="1"/>
        <end position="43"/>
    </location>
</feature>
<dbReference type="InterPro" id="IPR014017">
    <property type="entry name" value="DNA_helicase_UvrD-like_C"/>
</dbReference>
<keyword evidence="14" id="KW-0238">DNA-binding</keyword>
<keyword evidence="6" id="KW-0312">Gluconeogenesis</keyword>
<dbReference type="FunFam" id="3.40.50.1100:FF:000040">
    <property type="entry name" value="L-serine dehydratase, putative"/>
    <property type="match status" value="1"/>
</dbReference>
<evidence type="ECO:0000256" key="22">
    <source>
        <dbReference type="SAM" id="MobiDB-lite"/>
    </source>
</evidence>
<dbReference type="SUPFAM" id="SSF53686">
    <property type="entry name" value="Tryptophan synthase beta subunit-like PLP-dependent enzymes"/>
    <property type="match status" value="1"/>
</dbReference>
<feature type="binding site" evidence="21">
    <location>
        <begin position="67"/>
        <end position="74"/>
    </location>
    <ligand>
        <name>ATP</name>
        <dbReference type="ChEBI" id="CHEBI:30616"/>
    </ligand>
</feature>
<dbReference type="Gene3D" id="3.40.50.300">
    <property type="entry name" value="P-loop containing nucleotide triphosphate hydrolases"/>
    <property type="match status" value="3"/>
</dbReference>
<evidence type="ECO:0000256" key="21">
    <source>
        <dbReference type="PROSITE-ProRule" id="PRU00560"/>
    </source>
</evidence>
<dbReference type="PROSITE" id="PS00165">
    <property type="entry name" value="DEHYDRATASE_SER_THR"/>
    <property type="match status" value="1"/>
</dbReference>
<feature type="compositionally biased region" description="Polar residues" evidence="22">
    <location>
        <begin position="20"/>
        <end position="43"/>
    </location>
</feature>
<dbReference type="FunFam" id="3.40.50.300:FF:001201">
    <property type="entry name" value="ATP-dependent DNA helicase UvrD2"/>
    <property type="match status" value="1"/>
</dbReference>
<comment type="catalytic activity">
    <reaction evidence="20">
        <text>L-serine = pyruvate + NH4(+)</text>
        <dbReference type="Rhea" id="RHEA:19169"/>
        <dbReference type="ChEBI" id="CHEBI:15361"/>
        <dbReference type="ChEBI" id="CHEBI:28938"/>
        <dbReference type="ChEBI" id="CHEBI:33384"/>
        <dbReference type="EC" id="4.3.1.17"/>
    </reaction>
</comment>
<dbReference type="Pfam" id="PF00580">
    <property type="entry name" value="UvrD-helicase"/>
    <property type="match status" value="1"/>
</dbReference>
<comment type="similarity">
    <text evidence="4">Belongs to the helicase family. UvrD subfamily.</text>
</comment>
<evidence type="ECO:0000313" key="26">
    <source>
        <dbReference type="Proteomes" id="UP000242770"/>
    </source>
</evidence>
<dbReference type="GO" id="GO:0005737">
    <property type="term" value="C:cytoplasm"/>
    <property type="evidence" value="ECO:0007669"/>
    <property type="project" value="UniProtKB-SubCell"/>
</dbReference>
<evidence type="ECO:0000256" key="16">
    <source>
        <dbReference type="ARBA" id="ARBA00023235"/>
    </source>
</evidence>
<evidence type="ECO:0000256" key="9">
    <source>
        <dbReference type="ARBA" id="ARBA00022763"/>
    </source>
</evidence>
<sequence>MAPTATSTAASTSNSKQQHDSISNSVSDAAASTSSKSGSRPSYLQSLSESQYAAATHPPTSCLQILAGPGSGKTRVLTSRVAWLVLDPANQLKPEDILVVTFTNKTANEMKMRLVKLIGKERVDNLVIGTFHSVCARYLRKYGRLISLPNNFTIIDSDDAKRMFKAILKELKPEVDKEHLSIKPEQAMSEISKAKAKEIDPVRYRRLAEQEAAKGDSRRAAFGRQLLGTAPCKKIMADIYFMYQQQLVDANALDFDDLLVYGVQLFCQQNQVVRNIRHVLVDEFQDTNITQYELMRLVAIASQAVSIVGDPDQSIYGWRSAEIGNLDKMTKEFKGTQQARLEENYRSTGAILELALKVVQQDTFRVDKDLYTSHPRGLPVVLKCHGSAQLEAAYIASEVKRLVAHSGGMLDYNDFVILLRFNYLSRAIEAELRARGIDSRMMGGHKFFDRMEVKDLLAYLALADNPGFTPAFIRVVNVPKRGIGEKSVTDLLNMAKQEGCKPMELVERVVQGGKNPGIKPAMKKGLKDLVEAVEAVRQAASAGTPVAQLIEALIEKINYENYLKAQPEYEARWGNVQELISFSTIVAQNTAFADGNVPSIPIEEILSHTLSNQEGDDADKKSQDDSDEENDFEEVDIKPARKTSPTKSSTHPFFDKHGAPKRRVKPSPSAKGEVIDLCDSSEESQEAVSKAEDKPGASKKRRTTQKESLKGDKASPDDGGTKGKSTLLSQLDEIEDKVGHQEEDDEVQDEGEEKKTPLRVFLEASILATDMDAESNNKDERKKPKVTLSTCHAAKGLEWPVVFIPAIEEGCFPSFRCERPDEIAEERRLLYVAMTRAECMLYLTHATARMQGGDTQDKMLSNFVSSVASKQNGGSCDAKKAIKFCTSRPEVDTDAVKTMAKVTGKSLPNDAKIKEAIAEWEKTSGKELQQVDQMNSGRITGFGTYSSYGGAGGYTTAGVHSGATGGWNSQMGFGLYSDDGLRSASGSGRHGAGQNSGDVKKVLGFVPPGLGSFSSAVDDDASPPAFSGFQRASSLGGGPSRAGGGGFGAFSNRSESSNSFDAGGRRKQPLVPPSRQPAATPPAPPSFTDAVRLRARPEDSVVLAREDGTAPRPRADLNSFQQAHSQGINNILNMLPADSASIAGGGGSRNSPIVVDGDANSSDGSSYGHRSNGGQSKAMTIQPIDLPPTSSTSPVASNPLDTPLHLNTPLIHSPHLSARTGHNIYLKLDSDQPSGSFKIRGIGAICQQAIQQYGAAHTHLASSSGGNAGLAVAYAASRAGVRCTIFVPLSTEADVVGKLRAEGARVVVGGEAWDAADAAARVEVERMREGGEGAVYAHPFEGDALVAGHSGLVDEIYAELPDPDVLISSVGGGGLLRGIIQGVRRQGAASPPTLVAVQNFGVDSFNRSLDQYLSHPSELPKEVVELKAIESKCTSMGTKKCSLTTLHDAISFHTTTASEIITLTITDALSASACWQFSDTSSTDLGSHRMIELSCASALTPVFHPWILQRIVERSERLKGKVEGGEAKLNVVVEVCGGSKVNKGLLEGYRESAGLMEKGDRIRVGGVDYPALT</sequence>
<name>A0A0F7RXH8_9BASI</name>
<dbReference type="Gene3D" id="3.40.50.1100">
    <property type="match status" value="2"/>
</dbReference>
<evidence type="ECO:0000256" key="7">
    <source>
        <dbReference type="ARBA" id="ARBA00022490"/>
    </source>
</evidence>
<dbReference type="Pfam" id="PF00291">
    <property type="entry name" value="PALP"/>
    <property type="match status" value="1"/>
</dbReference>
<evidence type="ECO:0000256" key="17">
    <source>
        <dbReference type="ARBA" id="ARBA00023239"/>
    </source>
</evidence>
<dbReference type="GO" id="GO:0005524">
    <property type="term" value="F:ATP binding"/>
    <property type="evidence" value="ECO:0007669"/>
    <property type="project" value="UniProtKB-UniRule"/>
</dbReference>
<evidence type="ECO:0000256" key="12">
    <source>
        <dbReference type="ARBA" id="ARBA00022840"/>
    </source>
</evidence>
<evidence type="ECO:0000256" key="6">
    <source>
        <dbReference type="ARBA" id="ARBA00022432"/>
    </source>
</evidence>
<dbReference type="PANTHER" id="PTHR11070">
    <property type="entry name" value="UVRD / RECB / PCRA DNA HELICASE FAMILY MEMBER"/>
    <property type="match status" value="1"/>
</dbReference>
<dbReference type="Gene3D" id="1.10.10.160">
    <property type="match status" value="1"/>
</dbReference>
<evidence type="ECO:0000256" key="8">
    <source>
        <dbReference type="ARBA" id="ARBA00022741"/>
    </source>
</evidence>
<feature type="compositionally biased region" description="Low complexity" evidence="22">
    <location>
        <begin position="1"/>
        <end position="15"/>
    </location>
</feature>
<evidence type="ECO:0000256" key="10">
    <source>
        <dbReference type="ARBA" id="ARBA00022801"/>
    </source>
</evidence>
<comment type="pathway">
    <text evidence="3">Carbohydrate biosynthesis; gluconeogenesis.</text>
</comment>
<proteinExistence type="inferred from homology"/>
<dbReference type="InterPro" id="IPR000212">
    <property type="entry name" value="DNA_helicase_UvrD/REP"/>
</dbReference>
<keyword evidence="17" id="KW-0456">Lyase</keyword>
<keyword evidence="7" id="KW-0963">Cytoplasm</keyword>
<gene>
    <name evidence="25" type="primary">SSCI60670.1</name>
</gene>
<dbReference type="GO" id="GO:0005634">
    <property type="term" value="C:nucleus"/>
    <property type="evidence" value="ECO:0007669"/>
    <property type="project" value="TreeGrafter"/>
</dbReference>
<organism evidence="25 26">
    <name type="scientific">Sporisorium scitamineum</name>
    <dbReference type="NCBI Taxonomy" id="49012"/>
    <lineage>
        <taxon>Eukaryota</taxon>
        <taxon>Fungi</taxon>
        <taxon>Dikarya</taxon>
        <taxon>Basidiomycota</taxon>
        <taxon>Ustilaginomycotina</taxon>
        <taxon>Ustilaginomycetes</taxon>
        <taxon>Ustilaginales</taxon>
        <taxon>Ustilaginaceae</taxon>
        <taxon>Sporisorium</taxon>
    </lineage>
</organism>
<keyword evidence="13" id="KW-0663">Pyridoxal phosphate</keyword>
<keyword evidence="26" id="KW-1185">Reference proteome</keyword>
<dbReference type="GO" id="GO:0030170">
    <property type="term" value="F:pyridoxal phosphate binding"/>
    <property type="evidence" value="ECO:0007669"/>
    <property type="project" value="InterPro"/>
</dbReference>
<feature type="compositionally biased region" description="Basic and acidic residues" evidence="22">
    <location>
        <begin position="704"/>
        <end position="721"/>
    </location>
</feature>
<dbReference type="STRING" id="49012.A0A0F7RXH8"/>
<dbReference type="InterPro" id="IPR036052">
    <property type="entry name" value="TrpB-like_PALP_sf"/>
</dbReference>
<comment type="similarity">
    <text evidence="5">Belongs to the serine/threonine dehydratase family.</text>
</comment>
<dbReference type="GO" id="GO:0006520">
    <property type="term" value="P:amino acid metabolic process"/>
    <property type="evidence" value="ECO:0007669"/>
    <property type="project" value="InterPro"/>
</dbReference>
<dbReference type="GO" id="GO:0003941">
    <property type="term" value="F:L-serine ammonia-lyase activity"/>
    <property type="evidence" value="ECO:0007669"/>
    <property type="project" value="UniProtKB-EC"/>
</dbReference>
<feature type="region of interest" description="Disordered" evidence="22">
    <location>
        <begin position="1024"/>
        <end position="1092"/>
    </location>
</feature>
<dbReference type="GO" id="GO:0000725">
    <property type="term" value="P:recombinational repair"/>
    <property type="evidence" value="ECO:0007669"/>
    <property type="project" value="TreeGrafter"/>
</dbReference>
<dbReference type="GO" id="GO:0003677">
    <property type="term" value="F:DNA binding"/>
    <property type="evidence" value="ECO:0007669"/>
    <property type="project" value="UniProtKB-KW"/>
</dbReference>
<accession>A0A0F7RXH8</accession>
<dbReference type="InterPro" id="IPR013986">
    <property type="entry name" value="DExx_box_DNA_helicase_dom_sf"/>
</dbReference>
<evidence type="ECO:0000256" key="3">
    <source>
        <dbReference type="ARBA" id="ARBA00004742"/>
    </source>
</evidence>
<dbReference type="InterPro" id="IPR000634">
    <property type="entry name" value="Ser/Thr_deHydtase_PyrdxlP-BS"/>
</dbReference>
<evidence type="ECO:0000259" key="24">
    <source>
        <dbReference type="PROSITE" id="PS51217"/>
    </source>
</evidence>
<feature type="region of interest" description="Disordered" evidence="22">
    <location>
        <begin position="610"/>
        <end position="725"/>
    </location>
</feature>
<dbReference type="InterPro" id="IPR027417">
    <property type="entry name" value="P-loop_NTPase"/>
</dbReference>
<evidence type="ECO:0000259" key="23">
    <source>
        <dbReference type="PROSITE" id="PS51198"/>
    </source>
</evidence>
<comment type="catalytic activity">
    <reaction evidence="18">
        <text>Couples ATP hydrolysis with the unwinding of duplex DNA by translocating in the 3'-5' direction.</text>
        <dbReference type="EC" id="5.6.2.4"/>
    </reaction>
</comment>
<dbReference type="Proteomes" id="UP000242770">
    <property type="component" value="Unassembled WGS sequence"/>
</dbReference>
<evidence type="ECO:0000256" key="14">
    <source>
        <dbReference type="ARBA" id="ARBA00023125"/>
    </source>
</evidence>
<feature type="compositionally biased region" description="Polar residues" evidence="22">
    <location>
        <begin position="1159"/>
        <end position="1179"/>
    </location>
</feature>
<dbReference type="InterPro" id="IPR001926">
    <property type="entry name" value="TrpB-like_PALP"/>
</dbReference>
<evidence type="ECO:0000256" key="5">
    <source>
        <dbReference type="ARBA" id="ARBA00010869"/>
    </source>
</evidence>
<evidence type="ECO:0000256" key="11">
    <source>
        <dbReference type="ARBA" id="ARBA00022806"/>
    </source>
</evidence>
<keyword evidence="12 21" id="KW-0067">ATP-binding</keyword>
<dbReference type="Gene3D" id="1.10.486.10">
    <property type="entry name" value="PCRA, domain 4"/>
    <property type="match status" value="2"/>
</dbReference>
<keyword evidence="15" id="KW-0234">DNA repair</keyword>
<evidence type="ECO:0000256" key="1">
    <source>
        <dbReference type="ARBA" id="ARBA00001933"/>
    </source>
</evidence>
<dbReference type="CDD" id="cd17932">
    <property type="entry name" value="DEXQc_UvrD"/>
    <property type="match status" value="1"/>
</dbReference>
<dbReference type="PROSITE" id="PS51217">
    <property type="entry name" value="UVRD_HELICASE_CTER"/>
    <property type="match status" value="1"/>
</dbReference>
<dbReference type="GO" id="GO:0043138">
    <property type="term" value="F:3'-5' DNA helicase activity"/>
    <property type="evidence" value="ECO:0007669"/>
    <property type="project" value="UniProtKB-EC"/>
</dbReference>
<evidence type="ECO:0000313" key="25">
    <source>
        <dbReference type="EMBL" id="CDS01190.1"/>
    </source>
</evidence>
<keyword evidence="10 21" id="KW-0378">Hydrolase</keyword>
<dbReference type="SUPFAM" id="SSF52540">
    <property type="entry name" value="P-loop containing nucleoside triphosphate hydrolases"/>
    <property type="match status" value="2"/>
</dbReference>
<feature type="domain" description="UvrD-like helicase C-terminal" evidence="24">
    <location>
        <begin position="349"/>
        <end position="615"/>
    </location>
</feature>
<comment type="subcellular location">
    <subcellularLocation>
        <location evidence="2">Cytoplasm</location>
    </subcellularLocation>
</comment>
<dbReference type="CDD" id="cd18807">
    <property type="entry name" value="SF1_C_UvrD"/>
    <property type="match status" value="1"/>
</dbReference>
<evidence type="ECO:0000256" key="2">
    <source>
        <dbReference type="ARBA" id="ARBA00004496"/>
    </source>
</evidence>
<evidence type="ECO:0000256" key="4">
    <source>
        <dbReference type="ARBA" id="ARBA00009922"/>
    </source>
</evidence>
<dbReference type="PANTHER" id="PTHR11070:SF2">
    <property type="entry name" value="ATP-DEPENDENT DNA HELICASE SRS2"/>
    <property type="match status" value="1"/>
</dbReference>
<dbReference type="GO" id="GO:0016787">
    <property type="term" value="F:hydrolase activity"/>
    <property type="evidence" value="ECO:0007669"/>
    <property type="project" value="UniProtKB-UniRule"/>
</dbReference>